<proteinExistence type="predicted"/>
<keyword evidence="1" id="KW-0472">Membrane</keyword>
<keyword evidence="3" id="KW-1185">Reference proteome</keyword>
<evidence type="ECO:0000313" key="2">
    <source>
        <dbReference type="EMBL" id="SOB72363.1"/>
    </source>
</evidence>
<name>A0A285PRW5_9FIRM</name>
<evidence type="ECO:0008006" key="4">
    <source>
        <dbReference type="Google" id="ProtNLM"/>
    </source>
</evidence>
<protein>
    <recommendedName>
        <fullName evidence="4">AP2-like integrase N-terminal domain-containing protein</fullName>
    </recommendedName>
</protein>
<evidence type="ECO:0000256" key="1">
    <source>
        <dbReference type="SAM" id="Phobius"/>
    </source>
</evidence>
<accession>A0A285PRW5</accession>
<reference evidence="3" key="1">
    <citation type="submission" date="2017-09" db="EMBL/GenBank/DDBJ databases">
        <authorList>
            <person name="Shetty A S."/>
        </authorList>
    </citation>
    <scope>NUCLEOTIDE SEQUENCE [LARGE SCALE GENOMIC DNA]</scope>
</reference>
<dbReference type="KEGG" id="ehl:EHLA_1653"/>
<dbReference type="Proteomes" id="UP000217549">
    <property type="component" value="Chromosome I"/>
</dbReference>
<evidence type="ECO:0000313" key="3">
    <source>
        <dbReference type="Proteomes" id="UP000217549"/>
    </source>
</evidence>
<gene>
    <name evidence="2" type="ORF">EHLA_1653</name>
</gene>
<keyword evidence="1" id="KW-1133">Transmembrane helix</keyword>
<feature type="transmembrane region" description="Helical" evidence="1">
    <location>
        <begin position="100"/>
        <end position="117"/>
    </location>
</feature>
<sequence>MNGLYHASCILHRVYFLYPFFERMIFMGKVGTRKRGKTSQYYFQLVSVDGTRKWKTGSGYRTKAEAQAATKQKTVLLSVKNGTFTVYDILMQQFFMRQVFQVHIFILCVRDVYIGFFRKFTRKQKRTST</sequence>
<organism evidence="2 3">
    <name type="scientific">Anaerobutyricum hallii</name>
    <dbReference type="NCBI Taxonomy" id="39488"/>
    <lineage>
        <taxon>Bacteria</taxon>
        <taxon>Bacillati</taxon>
        <taxon>Bacillota</taxon>
        <taxon>Clostridia</taxon>
        <taxon>Lachnospirales</taxon>
        <taxon>Lachnospiraceae</taxon>
        <taxon>Anaerobutyricum</taxon>
    </lineage>
</organism>
<dbReference type="AlphaFoldDB" id="A0A285PRW5"/>
<dbReference type="EMBL" id="LT907978">
    <property type="protein sequence ID" value="SOB72363.1"/>
    <property type="molecule type" value="Genomic_DNA"/>
</dbReference>
<keyword evidence="1" id="KW-0812">Transmembrane</keyword>